<keyword evidence="1" id="KW-0812">Transmembrane</keyword>
<dbReference type="InParanoid" id="A0A1X7UIK7"/>
<organism evidence="3">
    <name type="scientific">Amphimedon queenslandica</name>
    <name type="common">Sponge</name>
    <dbReference type="NCBI Taxonomy" id="400682"/>
    <lineage>
        <taxon>Eukaryota</taxon>
        <taxon>Metazoa</taxon>
        <taxon>Porifera</taxon>
        <taxon>Demospongiae</taxon>
        <taxon>Heteroscleromorpha</taxon>
        <taxon>Haplosclerida</taxon>
        <taxon>Niphatidae</taxon>
        <taxon>Amphimedon</taxon>
    </lineage>
</organism>
<evidence type="ECO:0000313" key="3">
    <source>
        <dbReference type="EnsemblMetazoa" id="Aqu2.1.27495_001"/>
    </source>
</evidence>
<keyword evidence="1" id="KW-0472">Membrane</keyword>
<sequence>MSPIFLLSLLLIAIACSDGATTAKKRSASDVTKWLEKIDSRLHSEGLMAYQNYSVCTNQLNNILPLYCNISELSGRISSLLASSLSNAQLDQLNAAYSQLCVPECLNPIEGYYNCLKLQFDHKNYLVTLLRQGICGQEQESGEYCGVIYIRQYRNGDQVADYCTNTTSGIVCRGASSKCLDRVNRFSNEMGCCTQPYLGSGVTSCSGVNVSEPCIGVSSATGLVAPAIVMLFAFASFFA</sequence>
<accession>A0A1X7UIK7</accession>
<evidence type="ECO:0000256" key="2">
    <source>
        <dbReference type="SAM" id="SignalP"/>
    </source>
</evidence>
<keyword evidence="1" id="KW-1133">Transmembrane helix</keyword>
<dbReference type="KEGG" id="aqu:105313339"/>
<protein>
    <submittedName>
        <fullName evidence="3">Uncharacterized protein</fullName>
    </submittedName>
</protein>
<reference evidence="4" key="1">
    <citation type="journal article" date="2010" name="Nature">
        <title>The Amphimedon queenslandica genome and the evolution of animal complexity.</title>
        <authorList>
            <person name="Srivastava M."/>
            <person name="Simakov O."/>
            <person name="Chapman J."/>
            <person name="Fahey B."/>
            <person name="Gauthier M.E."/>
            <person name="Mitros T."/>
            <person name="Richards G.S."/>
            <person name="Conaco C."/>
            <person name="Dacre M."/>
            <person name="Hellsten U."/>
            <person name="Larroux C."/>
            <person name="Putnam N.H."/>
            <person name="Stanke M."/>
            <person name="Adamska M."/>
            <person name="Darling A."/>
            <person name="Degnan S.M."/>
            <person name="Oakley T.H."/>
            <person name="Plachetzki D.C."/>
            <person name="Zhai Y."/>
            <person name="Adamski M."/>
            <person name="Calcino A."/>
            <person name="Cummins S.F."/>
            <person name="Goodstein D.M."/>
            <person name="Harris C."/>
            <person name="Jackson D.J."/>
            <person name="Leys S.P."/>
            <person name="Shu S."/>
            <person name="Woodcroft B.J."/>
            <person name="Vervoort M."/>
            <person name="Kosik K.S."/>
            <person name="Manning G."/>
            <person name="Degnan B.M."/>
            <person name="Rokhsar D.S."/>
        </authorList>
    </citation>
    <scope>NUCLEOTIDE SEQUENCE [LARGE SCALE GENOMIC DNA]</scope>
</reference>
<dbReference type="AlphaFoldDB" id="A0A1X7UIK7"/>
<proteinExistence type="predicted"/>
<keyword evidence="2" id="KW-0732">Signal</keyword>
<dbReference type="Proteomes" id="UP000007879">
    <property type="component" value="Unassembled WGS sequence"/>
</dbReference>
<gene>
    <name evidence="3" type="primary">105313339</name>
</gene>
<evidence type="ECO:0000256" key="1">
    <source>
        <dbReference type="SAM" id="Phobius"/>
    </source>
</evidence>
<feature type="transmembrane region" description="Helical" evidence="1">
    <location>
        <begin position="215"/>
        <end position="238"/>
    </location>
</feature>
<evidence type="ECO:0000313" key="4">
    <source>
        <dbReference type="Proteomes" id="UP000007879"/>
    </source>
</evidence>
<feature type="signal peptide" evidence="2">
    <location>
        <begin position="1"/>
        <end position="19"/>
    </location>
</feature>
<dbReference type="EnsemblMetazoa" id="XM_019998425.1">
    <property type="protein sequence ID" value="XP_019853984.1"/>
    <property type="gene ID" value="LOC105313339"/>
</dbReference>
<name>A0A1X7UIK7_AMPQE</name>
<keyword evidence="4" id="KW-1185">Reference proteome</keyword>
<feature type="chain" id="PRO_5012462910" evidence="2">
    <location>
        <begin position="20"/>
        <end position="239"/>
    </location>
</feature>
<dbReference type="EnsemblMetazoa" id="Aqu2.1.27495_001">
    <property type="protein sequence ID" value="Aqu2.1.27495_001"/>
    <property type="gene ID" value="Aqu2.1.27495"/>
</dbReference>
<reference evidence="3" key="2">
    <citation type="submission" date="2017-05" db="UniProtKB">
        <authorList>
            <consortium name="EnsemblMetazoa"/>
        </authorList>
    </citation>
    <scope>IDENTIFICATION</scope>
</reference>